<dbReference type="SUPFAM" id="SSF55073">
    <property type="entry name" value="Nucleotide cyclase"/>
    <property type="match status" value="1"/>
</dbReference>
<keyword evidence="5" id="KW-1185">Reference proteome</keyword>
<keyword evidence="1" id="KW-1133">Transmembrane helix</keyword>
<dbReference type="RefSeq" id="WP_071546218.1">
    <property type="nucleotide sequence ID" value="NZ_LKAQ01000004.1"/>
</dbReference>
<keyword evidence="4" id="KW-0456">Lyase</keyword>
<evidence type="ECO:0000259" key="3">
    <source>
        <dbReference type="PROSITE" id="PS50885"/>
    </source>
</evidence>
<dbReference type="AlphaFoldDB" id="A0A1J5MY97"/>
<protein>
    <submittedName>
        <fullName evidence="4">Adenylate cyclase 1</fullName>
        <ecNumber evidence="4">4.6.1.1</ecNumber>
    </submittedName>
</protein>
<dbReference type="InterPro" id="IPR029787">
    <property type="entry name" value="Nucleotide_cyclase"/>
</dbReference>
<evidence type="ECO:0000256" key="1">
    <source>
        <dbReference type="SAM" id="Phobius"/>
    </source>
</evidence>
<keyword evidence="1" id="KW-0472">Membrane</keyword>
<dbReference type="CDD" id="cd07302">
    <property type="entry name" value="CHD"/>
    <property type="match status" value="1"/>
</dbReference>
<dbReference type="PANTHER" id="PTHR43081:SF1">
    <property type="entry name" value="ADENYLATE CYCLASE, TERMINAL-DIFFERENTIATION SPECIFIC"/>
    <property type="match status" value="1"/>
</dbReference>
<dbReference type="OrthoDB" id="9806735at2"/>
<dbReference type="SMART" id="SM00044">
    <property type="entry name" value="CYCc"/>
    <property type="match status" value="1"/>
</dbReference>
<gene>
    <name evidence="4" type="primary">cyaA_3</name>
    <name evidence="4" type="ORF">BerOc1_02754</name>
</gene>
<dbReference type="GO" id="GO:0016020">
    <property type="term" value="C:membrane"/>
    <property type="evidence" value="ECO:0007669"/>
    <property type="project" value="InterPro"/>
</dbReference>
<dbReference type="InterPro" id="IPR029151">
    <property type="entry name" value="Sensor-like_sf"/>
</dbReference>
<dbReference type="InterPro" id="IPR003660">
    <property type="entry name" value="HAMP_dom"/>
</dbReference>
<dbReference type="Gene3D" id="3.30.450.20">
    <property type="entry name" value="PAS domain"/>
    <property type="match status" value="2"/>
</dbReference>
<evidence type="ECO:0000259" key="2">
    <source>
        <dbReference type="PROSITE" id="PS50125"/>
    </source>
</evidence>
<evidence type="ECO:0000313" key="4">
    <source>
        <dbReference type="EMBL" id="OIQ50812.1"/>
    </source>
</evidence>
<proteinExistence type="predicted"/>
<dbReference type="EMBL" id="LKAQ01000004">
    <property type="protein sequence ID" value="OIQ50812.1"/>
    <property type="molecule type" value="Genomic_DNA"/>
</dbReference>
<sequence>MKRCFPFYLNIVTVFSILIVAIVSAVVLYGYLGNSSAALVSARQLLARAGDSVSERSRLLFDTAFNTTDIYVDFPGIAEKGSIHSHPMSHVFFRFLEQHPDFTSLYIGFDDGDFYLVSTLHGREGMKRRLGIPADAVWYTQNIGHLEDGTRYELKKYLDPGFVTVGSSVTRGVNYDPRGRCWYESAEKRDGPNLSDVYAFSLSGEPGITVSHRFEGRVSGVFGVDLSLANLCRFVRRQSLGDNSEIAIFDGAGKVYAYSDLERLARSLSPPPEAADTEASGETEIDRLGVPSLSALVREYGAHGGRGTESGELSVDAVRYLYRVDPLPAEYGKGLFVAVAVPEERFTGPIAAIGKKTLLVSLALLILTLPIIYGVAKLISRPLILLTGSVENIRAFNLRVPVRIKTFILEIRDLAAALETMRSSLNAFGSYVPRPLVERMITNDITPALGGDRRELTLLFSDIEGFTGLSEGLSPEALTAEITEYFKRVSQVILRTNGTVDKYIGDAVMAFWNAPVRNPAHAHDACLAALRCRSALRVFNRGRRKTGLPEFKTRMGIHTGEAVVGNIGSADRMAYTAIGASVNMASRLEGLNKYLGSSILVSETTRLAAGESFVFRFAGRVVPKGTSAGVGVYELLGTRHGSTGVYAPLAVDEGAEARLAEWDACFDLLLAREFAAAADAFERYLAGHGPDRLAGHFLELARTFTSRPPAADWKGEQIFDAK</sequence>
<feature type="domain" description="Guanylate cyclase" evidence="2">
    <location>
        <begin position="457"/>
        <end position="589"/>
    </location>
</feature>
<keyword evidence="1" id="KW-0812">Transmembrane</keyword>
<dbReference type="EC" id="4.6.1.1" evidence="4"/>
<feature type="domain" description="HAMP" evidence="3">
    <location>
        <begin position="377"/>
        <end position="430"/>
    </location>
</feature>
<dbReference type="PROSITE" id="PS50125">
    <property type="entry name" value="GUANYLATE_CYCLASE_2"/>
    <property type="match status" value="1"/>
</dbReference>
<dbReference type="InterPro" id="IPR001054">
    <property type="entry name" value="A/G_cyclase"/>
</dbReference>
<accession>A0A1J5MY97</accession>
<organism evidence="4 5">
    <name type="scientific">Pseudodesulfovibrio hydrargyri</name>
    <dbReference type="NCBI Taxonomy" id="2125990"/>
    <lineage>
        <taxon>Bacteria</taxon>
        <taxon>Pseudomonadati</taxon>
        <taxon>Thermodesulfobacteriota</taxon>
        <taxon>Desulfovibrionia</taxon>
        <taxon>Desulfovibrionales</taxon>
        <taxon>Desulfovibrionaceae</taxon>
    </lineage>
</organism>
<dbReference type="Pfam" id="PF00211">
    <property type="entry name" value="Guanylate_cyc"/>
    <property type="match status" value="1"/>
</dbReference>
<dbReference type="CDD" id="cd06225">
    <property type="entry name" value="HAMP"/>
    <property type="match status" value="1"/>
</dbReference>
<comment type="caution">
    <text evidence="4">The sequence shown here is derived from an EMBL/GenBank/DDBJ whole genome shotgun (WGS) entry which is preliminary data.</text>
</comment>
<dbReference type="Proteomes" id="UP000181901">
    <property type="component" value="Unassembled WGS sequence"/>
</dbReference>
<dbReference type="SUPFAM" id="SSF103190">
    <property type="entry name" value="Sensory domain-like"/>
    <property type="match status" value="1"/>
</dbReference>
<dbReference type="Gene3D" id="3.30.70.1230">
    <property type="entry name" value="Nucleotide cyclase"/>
    <property type="match status" value="1"/>
</dbReference>
<dbReference type="GO" id="GO:0035556">
    <property type="term" value="P:intracellular signal transduction"/>
    <property type="evidence" value="ECO:0007669"/>
    <property type="project" value="InterPro"/>
</dbReference>
<name>A0A1J5MY97_9BACT</name>
<dbReference type="GO" id="GO:0004016">
    <property type="term" value="F:adenylate cyclase activity"/>
    <property type="evidence" value="ECO:0007669"/>
    <property type="project" value="UniProtKB-EC"/>
</dbReference>
<reference evidence="4 5" key="1">
    <citation type="submission" date="2015-09" db="EMBL/GenBank/DDBJ databases">
        <title>Genome of Desulfovibrio dechloracetivorans BerOc1, a mercury methylating strain isolated from highly hydrocarbons and metals contaminated coastal sediments.</title>
        <authorList>
            <person name="Goni Urriza M."/>
            <person name="Gassie C."/>
            <person name="Bouchez O."/>
            <person name="Klopp C."/>
            <person name="Ranchou-Peyruse A."/>
            <person name="Remy G."/>
        </authorList>
    </citation>
    <scope>NUCLEOTIDE SEQUENCE [LARGE SCALE GENOMIC DNA]</scope>
    <source>
        <strain evidence="4 5">BerOc1</strain>
    </source>
</reference>
<feature type="transmembrane region" description="Helical" evidence="1">
    <location>
        <begin position="7"/>
        <end position="32"/>
    </location>
</feature>
<dbReference type="GO" id="GO:0006171">
    <property type="term" value="P:cAMP biosynthetic process"/>
    <property type="evidence" value="ECO:0007669"/>
    <property type="project" value="TreeGrafter"/>
</dbReference>
<evidence type="ECO:0000313" key="5">
    <source>
        <dbReference type="Proteomes" id="UP000181901"/>
    </source>
</evidence>
<dbReference type="InterPro" id="IPR050697">
    <property type="entry name" value="Adenylyl/Guanylyl_Cyclase_3/4"/>
</dbReference>
<dbReference type="PANTHER" id="PTHR43081">
    <property type="entry name" value="ADENYLATE CYCLASE, TERMINAL-DIFFERENTIATION SPECIFIC-RELATED"/>
    <property type="match status" value="1"/>
</dbReference>
<dbReference type="Gene3D" id="6.10.340.10">
    <property type="match status" value="1"/>
</dbReference>
<dbReference type="PROSITE" id="PS50885">
    <property type="entry name" value="HAMP"/>
    <property type="match status" value="1"/>
</dbReference>